<evidence type="ECO:0000313" key="2">
    <source>
        <dbReference type="EMBL" id="MFC0633475.1"/>
    </source>
</evidence>
<dbReference type="RefSeq" id="WP_376835389.1">
    <property type="nucleotide sequence ID" value="NZ_JBHLSW010000004.1"/>
</dbReference>
<reference evidence="2 3" key="1">
    <citation type="submission" date="2024-09" db="EMBL/GenBank/DDBJ databases">
        <authorList>
            <person name="Sun Q."/>
            <person name="Mori K."/>
        </authorList>
    </citation>
    <scope>NUCLEOTIDE SEQUENCE [LARGE SCALE GENOMIC DNA]</scope>
    <source>
        <strain evidence="2 3">NCAIM B.02621</strain>
    </source>
</reference>
<organism evidence="2 3">
    <name type="scientific">Brevundimonas balnearis</name>
    <dbReference type="NCBI Taxonomy" id="1572858"/>
    <lineage>
        <taxon>Bacteria</taxon>
        <taxon>Pseudomonadati</taxon>
        <taxon>Pseudomonadota</taxon>
        <taxon>Alphaproteobacteria</taxon>
        <taxon>Caulobacterales</taxon>
        <taxon>Caulobacteraceae</taxon>
        <taxon>Brevundimonas</taxon>
    </lineage>
</organism>
<protein>
    <submittedName>
        <fullName evidence="2">Uncharacterized protein</fullName>
    </submittedName>
</protein>
<comment type="caution">
    <text evidence="2">The sequence shown here is derived from an EMBL/GenBank/DDBJ whole genome shotgun (WGS) entry which is preliminary data.</text>
</comment>
<evidence type="ECO:0000256" key="1">
    <source>
        <dbReference type="SAM" id="MobiDB-lite"/>
    </source>
</evidence>
<feature type="region of interest" description="Disordered" evidence="1">
    <location>
        <begin position="30"/>
        <end position="83"/>
    </location>
</feature>
<accession>A0ABV6R1H6</accession>
<proteinExistence type="predicted"/>
<sequence length="83" mass="8885">MTDTQGETHDGFQTDDVAANRAIEQGLGVGARELQAQRDPGGVNTADEDVERVDGEPAGPDERLDESLGVQGGLDQDDVKRHR</sequence>
<keyword evidence="3" id="KW-1185">Reference proteome</keyword>
<name>A0ABV6R1H6_9CAUL</name>
<dbReference type="Proteomes" id="UP001589906">
    <property type="component" value="Unassembled WGS sequence"/>
</dbReference>
<feature type="compositionally biased region" description="Basic and acidic residues" evidence="1">
    <location>
        <begin position="52"/>
        <end position="66"/>
    </location>
</feature>
<gene>
    <name evidence="2" type="ORF">ACFFGE_06245</name>
</gene>
<evidence type="ECO:0000313" key="3">
    <source>
        <dbReference type="Proteomes" id="UP001589906"/>
    </source>
</evidence>
<dbReference type="EMBL" id="JBHLSW010000004">
    <property type="protein sequence ID" value="MFC0633475.1"/>
    <property type="molecule type" value="Genomic_DNA"/>
</dbReference>